<dbReference type="Gene3D" id="3.10.450.620">
    <property type="entry name" value="JHP933, nucleotidyltransferase-like core domain"/>
    <property type="match status" value="1"/>
</dbReference>
<name>A0A0G0YUX7_9BACT</name>
<sequence length="226" mass="27130">MAAWKILSLNQQKLLSIISREKKLCNFFYLTGGTALSEYYLHHRLSEDLDFFAEKEFDPQAIFVFWKKAQKEIGIKKIDFQQSFNRNLFFLRIGQEIIKTEFTYFPFPRIETKKKIGDLAVDSLLDIAVNKLFTIYQNPRSRDFIDLFFILKKENWSIADLIKKAKIKFDWHVDAMQLGTQFLQATVVRDYPRMIKKIDHQIWQEFFLKEAKRLKSEILKNERRKI</sequence>
<evidence type="ECO:0000313" key="1">
    <source>
        <dbReference type="EMBL" id="KKS13476.1"/>
    </source>
</evidence>
<dbReference type="Proteomes" id="UP000034299">
    <property type="component" value="Unassembled WGS sequence"/>
</dbReference>
<organism evidence="1 2">
    <name type="scientific">Candidatus Magasanikbacteria bacterium GW2011_GWA2_41_55</name>
    <dbReference type="NCBI Taxonomy" id="1619038"/>
    <lineage>
        <taxon>Bacteria</taxon>
        <taxon>Candidatus Magasanikiibacteriota</taxon>
    </lineage>
</organism>
<dbReference type="Pfam" id="PF08843">
    <property type="entry name" value="AbiEii"/>
    <property type="match status" value="1"/>
</dbReference>
<dbReference type="InterPro" id="IPR014942">
    <property type="entry name" value="AbiEii"/>
</dbReference>
<evidence type="ECO:0008006" key="3">
    <source>
        <dbReference type="Google" id="ProtNLM"/>
    </source>
</evidence>
<dbReference type="EMBL" id="LCBP01000004">
    <property type="protein sequence ID" value="KKS13476.1"/>
    <property type="molecule type" value="Genomic_DNA"/>
</dbReference>
<comment type="caution">
    <text evidence="1">The sequence shown here is derived from an EMBL/GenBank/DDBJ whole genome shotgun (WGS) entry which is preliminary data.</text>
</comment>
<proteinExistence type="predicted"/>
<accession>A0A0G0YUX7</accession>
<evidence type="ECO:0000313" key="2">
    <source>
        <dbReference type="Proteomes" id="UP000034299"/>
    </source>
</evidence>
<gene>
    <name evidence="1" type="ORF">UU69_C0004G0012</name>
</gene>
<reference evidence="1 2" key="1">
    <citation type="journal article" date="2015" name="Nature">
        <title>rRNA introns, odd ribosomes, and small enigmatic genomes across a large radiation of phyla.</title>
        <authorList>
            <person name="Brown C.T."/>
            <person name="Hug L.A."/>
            <person name="Thomas B.C."/>
            <person name="Sharon I."/>
            <person name="Castelle C.J."/>
            <person name="Singh A."/>
            <person name="Wilkins M.J."/>
            <person name="Williams K.H."/>
            <person name="Banfield J.F."/>
        </authorList>
    </citation>
    <scope>NUCLEOTIDE SEQUENCE [LARGE SCALE GENOMIC DNA]</scope>
</reference>
<dbReference type="AlphaFoldDB" id="A0A0G0YUX7"/>
<protein>
    <recommendedName>
        <fullName evidence="3">Nucleotidyl transferase AbiEii/AbiGii toxin family protein</fullName>
    </recommendedName>
</protein>